<dbReference type="Gene3D" id="2.60.120.200">
    <property type="match status" value="1"/>
</dbReference>
<feature type="chain" id="PRO_5009916702" evidence="1">
    <location>
        <begin position="22"/>
        <end position="846"/>
    </location>
</feature>
<name>A0A1M6DH42_9BACE</name>
<dbReference type="Proteomes" id="UP000184192">
    <property type="component" value="Unassembled WGS sequence"/>
</dbReference>
<feature type="domain" description="BACON" evidence="2">
    <location>
        <begin position="214"/>
        <end position="292"/>
    </location>
</feature>
<accession>A0A1M6DH42</accession>
<feature type="domain" description="BACON" evidence="2">
    <location>
        <begin position="115"/>
        <end position="204"/>
    </location>
</feature>
<dbReference type="InterPro" id="IPR013783">
    <property type="entry name" value="Ig-like_fold"/>
</dbReference>
<dbReference type="Gene3D" id="2.60.40.1120">
    <property type="entry name" value="Carboxypeptidase-like, regulatory domain"/>
    <property type="match status" value="1"/>
</dbReference>
<dbReference type="SUPFAM" id="SSF49452">
    <property type="entry name" value="Starch-binding domain-like"/>
    <property type="match status" value="1"/>
</dbReference>
<keyword evidence="3" id="KW-0430">Lectin</keyword>
<keyword evidence="4" id="KW-1185">Reference proteome</keyword>
<sequence>MKSLNNKCLYLLMLLLMLSCAKDEEDLTGSIYGKVTDAQSGEVLQGATVTLTPGGISRTTGSDGTYEFLNLEPGQYQVEAKKADYVTNTKSISVVTAKNAMGDITLAPVKKDAKIELSASTLNFGKNNTSLSFDIFNKGTAKFNWNISGLDKVDWLEVNPASGALEAGKSCAVQVSLLREKLTENKELTIIVNADKESVSLKITAEVEKKTSKIEITPSKLDFGTDESVLTFDVKNIGNSGNVSWNITGLDVDWIASITPMKGETEQGKSSAVKITLDRAKVKDHVKTSILINADGESLPLEVSADEKLERRIEVDPATVALGEQEKSTLTLRSYYGATSYLLIIKESDADWLKLSKMNGSIPQYDAANPAMKETVELSVSREGLQAGDYSCTLIVRSDLKDLEIPVTMKVKESDKKLEVTPKAIDFGQDTNSSTFTVKNVGNTGTLDWNVSGVNADWITVSPVEGALGMGKSATVTVSLDRSKVKGQVGTIIKVNAAGASEEITVSAEEKPQRRFEVNPQSLTIGVNDKASFSVSSYNGATSYQLSTKENVAWVSFSKNSGTVAASATENVEVRINRNGLTVGDYSCTVVVQTDLGDKEIPLTMIVEKKDASKVVANGLYVYYTFEGNTKSVTEKTLTASAINSPTYVSNSKDGSQAISFSRTSESYISIPEGLVDKYKFSVSFWAKGLSDGHIFHSVKSTNENNFCLSMVNGQLKFTVTKYYNGYPSYDKSTPFEHSTLDDDWHMITLTSDFPNNSDATVTSKLYIDGEYVGVSTEYCNPYSQGNSSQADYGYGVKFQFGGAMKRNSTTTLNAVSMNIDNLRVYDTRVLSGSEVREIYEAEKQN</sequence>
<feature type="signal peptide" evidence="1">
    <location>
        <begin position="1"/>
        <end position="21"/>
    </location>
</feature>
<dbReference type="Gene3D" id="2.60.40.10">
    <property type="entry name" value="Immunoglobulins"/>
    <property type="match status" value="2"/>
</dbReference>
<feature type="domain" description="BACON" evidence="2">
    <location>
        <begin position="418"/>
        <end position="507"/>
    </location>
</feature>
<dbReference type="InterPro" id="IPR024361">
    <property type="entry name" value="BACON"/>
</dbReference>
<proteinExistence type="predicted"/>
<dbReference type="InterPro" id="IPR013320">
    <property type="entry name" value="ConA-like_dom_sf"/>
</dbReference>
<dbReference type="SUPFAM" id="SSF49899">
    <property type="entry name" value="Concanavalin A-like lectins/glucanases"/>
    <property type="match status" value="1"/>
</dbReference>
<gene>
    <name evidence="3" type="ORF">SAMN05444350_106154</name>
</gene>
<feature type="domain" description="BACON" evidence="2">
    <location>
        <begin position="516"/>
        <end position="592"/>
    </location>
</feature>
<dbReference type="GeneID" id="92711544"/>
<evidence type="ECO:0000259" key="2">
    <source>
        <dbReference type="Pfam" id="PF19190"/>
    </source>
</evidence>
<dbReference type="Pfam" id="PF13385">
    <property type="entry name" value="Laminin_G_3"/>
    <property type="match status" value="1"/>
</dbReference>
<dbReference type="Pfam" id="PF13620">
    <property type="entry name" value="CarboxypepD_reg"/>
    <property type="match status" value="1"/>
</dbReference>
<protein>
    <submittedName>
        <fullName evidence="3">Concanavalin A-like lectin/glucanases superfamily protein</fullName>
    </submittedName>
</protein>
<dbReference type="CDD" id="cd14948">
    <property type="entry name" value="BACON"/>
    <property type="match status" value="1"/>
</dbReference>
<dbReference type="AlphaFoldDB" id="A0A1M6DH42"/>
<dbReference type="InterPro" id="IPR013784">
    <property type="entry name" value="Carb-bd-like_fold"/>
</dbReference>
<dbReference type="PANTHER" id="PTHR45912:SF3">
    <property type="entry name" value="CILIA- AND FLAGELLA-ASSOCIATED PROTEIN 47"/>
    <property type="match status" value="1"/>
</dbReference>
<organism evidence="3 4">
    <name type="scientific">Bacteroides stercorirosoris</name>
    <dbReference type="NCBI Taxonomy" id="871324"/>
    <lineage>
        <taxon>Bacteria</taxon>
        <taxon>Pseudomonadati</taxon>
        <taxon>Bacteroidota</taxon>
        <taxon>Bacteroidia</taxon>
        <taxon>Bacteroidales</taxon>
        <taxon>Bacteroidaceae</taxon>
        <taxon>Bacteroides</taxon>
    </lineage>
</organism>
<dbReference type="RefSeq" id="WP_025832444.1">
    <property type="nucleotide sequence ID" value="NZ_FQZN01000006.1"/>
</dbReference>
<evidence type="ECO:0000313" key="4">
    <source>
        <dbReference type="Proteomes" id="UP000184192"/>
    </source>
</evidence>
<dbReference type="PROSITE" id="PS51257">
    <property type="entry name" value="PROKAR_LIPOPROTEIN"/>
    <property type="match status" value="1"/>
</dbReference>
<dbReference type="Pfam" id="PF19190">
    <property type="entry name" value="BACON_2"/>
    <property type="match status" value="4"/>
</dbReference>
<reference evidence="4" key="1">
    <citation type="submission" date="2016-11" db="EMBL/GenBank/DDBJ databases">
        <authorList>
            <person name="Varghese N."/>
            <person name="Submissions S."/>
        </authorList>
    </citation>
    <scope>NUCLEOTIDE SEQUENCE [LARGE SCALE GENOMIC DNA]</scope>
    <source>
        <strain evidence="4">DSM 26884</strain>
    </source>
</reference>
<dbReference type="GO" id="GO:0005975">
    <property type="term" value="P:carbohydrate metabolic process"/>
    <property type="evidence" value="ECO:0007669"/>
    <property type="project" value="UniProtKB-ARBA"/>
</dbReference>
<dbReference type="GO" id="GO:0004553">
    <property type="term" value="F:hydrolase activity, hydrolyzing O-glycosyl compounds"/>
    <property type="evidence" value="ECO:0007669"/>
    <property type="project" value="UniProtKB-ARBA"/>
</dbReference>
<dbReference type="eggNOG" id="COG3210">
    <property type="taxonomic scope" value="Bacteria"/>
</dbReference>
<evidence type="ECO:0000313" key="3">
    <source>
        <dbReference type="EMBL" id="SHI72423.1"/>
    </source>
</evidence>
<dbReference type="GO" id="GO:0030246">
    <property type="term" value="F:carbohydrate binding"/>
    <property type="evidence" value="ECO:0007669"/>
    <property type="project" value="UniProtKB-KW"/>
</dbReference>
<keyword evidence="1" id="KW-0732">Signal</keyword>
<dbReference type="EMBL" id="FQZN01000006">
    <property type="protein sequence ID" value="SHI72423.1"/>
    <property type="molecule type" value="Genomic_DNA"/>
</dbReference>
<dbReference type="PANTHER" id="PTHR45912">
    <property type="entry name" value="CILIA- AND FLAGELLA-ASSOCIATED PROTEIN 47"/>
    <property type="match status" value="1"/>
</dbReference>
<evidence type="ECO:0000256" key="1">
    <source>
        <dbReference type="SAM" id="SignalP"/>
    </source>
</evidence>